<dbReference type="GO" id="GO:0003735">
    <property type="term" value="F:structural constituent of ribosome"/>
    <property type="evidence" value="ECO:0007669"/>
    <property type="project" value="InterPro"/>
</dbReference>
<evidence type="ECO:0000256" key="6">
    <source>
        <dbReference type="HAMAP-Rule" id="MF_01369"/>
    </source>
</evidence>
<dbReference type="GO" id="GO:0005840">
    <property type="term" value="C:ribosome"/>
    <property type="evidence" value="ECO:0007669"/>
    <property type="project" value="UniProtKB-KW"/>
</dbReference>
<comment type="similarity">
    <text evidence="1 6">Belongs to the universal ribosomal protein uL23 family.</text>
</comment>
<comment type="subunit">
    <text evidence="6">Part of the 50S ribosomal subunit. Contacts protein L29, and trigger factor when it is bound to the ribosome.</text>
</comment>
<reference evidence="7 8" key="1">
    <citation type="submission" date="2016-10" db="EMBL/GenBank/DDBJ databases">
        <authorList>
            <person name="de Groot N.N."/>
        </authorList>
    </citation>
    <scope>NUCLEOTIDE SEQUENCE [LARGE SCALE GENOMIC DNA]</scope>
    <source>
        <strain evidence="7 8">DSM 3217</strain>
    </source>
</reference>
<evidence type="ECO:0000256" key="2">
    <source>
        <dbReference type="ARBA" id="ARBA00022730"/>
    </source>
</evidence>
<dbReference type="Proteomes" id="UP000199228">
    <property type="component" value="Unassembled WGS sequence"/>
</dbReference>
<sequence>MANIQYYDVILKPVVTEKSMNLMAEKKYTFYVHPEANKTMIKEAVEKMFEGTKVAKVNTLNEPGKKKRRGYVIGRTAKRKKAIVQLTQDSKDIEIFAGL</sequence>
<dbReference type="PANTHER" id="PTHR11620">
    <property type="entry name" value="60S RIBOSOMAL PROTEIN L23A"/>
    <property type="match status" value="1"/>
</dbReference>
<keyword evidence="8" id="KW-1185">Reference proteome</keyword>
<evidence type="ECO:0000256" key="3">
    <source>
        <dbReference type="ARBA" id="ARBA00022884"/>
    </source>
</evidence>
<keyword evidence="3 6" id="KW-0694">RNA-binding</keyword>
<dbReference type="GO" id="GO:1990904">
    <property type="term" value="C:ribonucleoprotein complex"/>
    <property type="evidence" value="ECO:0007669"/>
    <property type="project" value="UniProtKB-KW"/>
</dbReference>
<dbReference type="SUPFAM" id="SSF54189">
    <property type="entry name" value="Ribosomal proteins S24e, L23 and L15e"/>
    <property type="match status" value="1"/>
</dbReference>
<evidence type="ECO:0000313" key="8">
    <source>
        <dbReference type="Proteomes" id="UP000199228"/>
    </source>
</evidence>
<dbReference type="Pfam" id="PF00276">
    <property type="entry name" value="Ribosomal_L23"/>
    <property type="match status" value="1"/>
</dbReference>
<dbReference type="InterPro" id="IPR012678">
    <property type="entry name" value="Ribosomal_uL23/eL15/eS24_sf"/>
</dbReference>
<organism evidence="7 8">
    <name type="scientific">Eubacterium oxidoreducens</name>
    <dbReference type="NCBI Taxonomy" id="1732"/>
    <lineage>
        <taxon>Bacteria</taxon>
        <taxon>Bacillati</taxon>
        <taxon>Bacillota</taxon>
        <taxon>Clostridia</taxon>
        <taxon>Eubacteriales</taxon>
        <taxon>Eubacteriaceae</taxon>
        <taxon>Eubacterium</taxon>
    </lineage>
</organism>
<keyword evidence="4 6" id="KW-0689">Ribosomal protein</keyword>
<dbReference type="GO" id="GO:0019843">
    <property type="term" value="F:rRNA binding"/>
    <property type="evidence" value="ECO:0007669"/>
    <property type="project" value="UniProtKB-UniRule"/>
</dbReference>
<name>A0A1G6CGH6_EUBOX</name>
<keyword evidence="5 6" id="KW-0687">Ribonucleoprotein</keyword>
<dbReference type="RefSeq" id="WP_090174577.1">
    <property type="nucleotide sequence ID" value="NZ_FMXR01000019.1"/>
</dbReference>
<accession>A0A1G6CGH6</accession>
<evidence type="ECO:0000256" key="1">
    <source>
        <dbReference type="ARBA" id="ARBA00006700"/>
    </source>
</evidence>
<dbReference type="Gene3D" id="3.30.70.330">
    <property type="match status" value="1"/>
</dbReference>
<dbReference type="InterPro" id="IPR012677">
    <property type="entry name" value="Nucleotide-bd_a/b_plait_sf"/>
</dbReference>
<dbReference type="FunFam" id="3.30.70.330:FF:000001">
    <property type="entry name" value="50S ribosomal protein L23"/>
    <property type="match status" value="1"/>
</dbReference>
<evidence type="ECO:0000313" key="7">
    <source>
        <dbReference type="EMBL" id="SDB31988.1"/>
    </source>
</evidence>
<dbReference type="NCBIfam" id="NF004363">
    <property type="entry name" value="PRK05738.2-4"/>
    <property type="match status" value="1"/>
</dbReference>
<gene>
    <name evidence="6" type="primary">rplW</name>
    <name evidence="7" type="ORF">SAMN02910417_02382</name>
</gene>
<evidence type="ECO:0000256" key="4">
    <source>
        <dbReference type="ARBA" id="ARBA00022980"/>
    </source>
</evidence>
<protein>
    <recommendedName>
        <fullName evidence="6">Large ribosomal subunit protein uL23</fullName>
    </recommendedName>
</protein>
<dbReference type="GO" id="GO:0006412">
    <property type="term" value="P:translation"/>
    <property type="evidence" value="ECO:0007669"/>
    <property type="project" value="UniProtKB-UniRule"/>
</dbReference>
<dbReference type="EMBL" id="FMXR01000019">
    <property type="protein sequence ID" value="SDB31988.1"/>
    <property type="molecule type" value="Genomic_DNA"/>
</dbReference>
<dbReference type="HAMAP" id="MF_01369_B">
    <property type="entry name" value="Ribosomal_uL23_B"/>
    <property type="match status" value="1"/>
</dbReference>
<dbReference type="STRING" id="1732.SAMN02910417_02382"/>
<comment type="function">
    <text evidence="6">One of the early assembly proteins it binds 23S rRNA. One of the proteins that surrounds the polypeptide exit tunnel on the outside of the ribosome. Forms the main docking site for trigger factor binding to the ribosome.</text>
</comment>
<evidence type="ECO:0000256" key="5">
    <source>
        <dbReference type="ARBA" id="ARBA00023274"/>
    </source>
</evidence>
<proteinExistence type="inferred from homology"/>
<keyword evidence="2 6" id="KW-0699">rRNA-binding</keyword>
<dbReference type="AlphaFoldDB" id="A0A1G6CGH6"/>
<dbReference type="OrthoDB" id="9793353at2"/>
<dbReference type="InterPro" id="IPR013025">
    <property type="entry name" value="Ribosomal_uL23-like"/>
</dbReference>